<dbReference type="EMBL" id="JAUHGG010000003">
    <property type="protein sequence ID" value="MDS1821588.1"/>
    <property type="molecule type" value="Genomic_DNA"/>
</dbReference>
<evidence type="ECO:0008006" key="4">
    <source>
        <dbReference type="Google" id="ProtNLM"/>
    </source>
</evidence>
<dbReference type="SUPFAM" id="SSF57716">
    <property type="entry name" value="Glucocorticoid receptor-like (DNA-binding domain)"/>
    <property type="match status" value="1"/>
</dbReference>
<proteinExistence type="predicted"/>
<dbReference type="Proteomes" id="UP001253193">
    <property type="component" value="Unassembled WGS sequence"/>
</dbReference>
<sequence>MSTNVENEIDLVQAQNALNEIINDQRSAIKSTKEAISNSSEMQRQADPIDTSYGTTEMQLNTSLIRKAEQTILACQASLKYIRDKEYGLCRSCWDEIEVSRLKTAPYLTHCSSCSQDQALVGRHVAQAR</sequence>
<feature type="zinc finger region" description="dksA C4-type" evidence="1">
    <location>
        <begin position="90"/>
        <end position="114"/>
    </location>
</feature>
<accession>A0AAW8Q149</accession>
<dbReference type="PROSITE" id="PS51128">
    <property type="entry name" value="ZF_DKSA_2"/>
    <property type="match status" value="1"/>
</dbReference>
<reference evidence="2" key="1">
    <citation type="submission" date="2023-06" db="EMBL/GenBank/DDBJ databases">
        <title>Genomic Diversity of Vibrio spp. and Metagenomic Analysis of Pathogens in Florida Gulf Coastal Waters Following Hurricane Ian.</title>
        <authorList>
            <person name="Brumfield K.D."/>
        </authorList>
    </citation>
    <scope>NUCLEOTIDE SEQUENCE</scope>
    <source>
        <strain evidence="2">WBS2B-138</strain>
    </source>
</reference>
<comment type="caution">
    <text evidence="2">The sequence shown here is derived from an EMBL/GenBank/DDBJ whole genome shotgun (WGS) entry which is preliminary data.</text>
</comment>
<evidence type="ECO:0000313" key="2">
    <source>
        <dbReference type="EMBL" id="MDS1821588.1"/>
    </source>
</evidence>
<name>A0AAW8Q149_VIBPH</name>
<dbReference type="Gene3D" id="1.20.120.910">
    <property type="entry name" value="DksA, coiled-coil domain"/>
    <property type="match status" value="1"/>
</dbReference>
<dbReference type="AlphaFoldDB" id="A0AAW8Q149"/>
<protein>
    <recommendedName>
        <fullName evidence="4">DksA C4-type domain-containing protein</fullName>
    </recommendedName>
</protein>
<evidence type="ECO:0000313" key="3">
    <source>
        <dbReference type="Proteomes" id="UP001253193"/>
    </source>
</evidence>
<organism evidence="2 3">
    <name type="scientific">Vibrio parahaemolyticus</name>
    <dbReference type="NCBI Taxonomy" id="670"/>
    <lineage>
        <taxon>Bacteria</taxon>
        <taxon>Pseudomonadati</taxon>
        <taxon>Pseudomonadota</taxon>
        <taxon>Gammaproteobacteria</taxon>
        <taxon>Vibrionales</taxon>
        <taxon>Vibrionaceae</taxon>
        <taxon>Vibrio</taxon>
    </lineage>
</organism>
<gene>
    <name evidence="2" type="ORF">QX249_13020</name>
</gene>
<dbReference type="RefSeq" id="WP_311020498.1">
    <property type="nucleotide sequence ID" value="NZ_JAUHGG010000003.1"/>
</dbReference>
<dbReference type="PANTHER" id="PTHR33823">
    <property type="entry name" value="RNA POLYMERASE-BINDING TRANSCRIPTION FACTOR DKSA-RELATED"/>
    <property type="match status" value="1"/>
</dbReference>
<evidence type="ECO:0000256" key="1">
    <source>
        <dbReference type="PROSITE-ProRule" id="PRU00510"/>
    </source>
</evidence>